<feature type="compositionally biased region" description="Basic residues" evidence="10">
    <location>
        <begin position="392"/>
        <end position="409"/>
    </location>
</feature>
<evidence type="ECO:0000256" key="4">
    <source>
        <dbReference type="ARBA" id="ARBA00022989"/>
    </source>
</evidence>
<keyword evidence="3 11" id="KW-0812">Transmembrane</keyword>
<feature type="transmembrane region" description="Helical" evidence="11">
    <location>
        <begin position="136"/>
        <end position="158"/>
    </location>
</feature>
<keyword evidence="5" id="KW-0297">G-protein coupled receptor</keyword>
<keyword evidence="9" id="KW-0807">Transducer</keyword>
<keyword evidence="7" id="KW-1015">Disulfide bond</keyword>
<comment type="subcellular location">
    <subcellularLocation>
        <location evidence="1">Cell membrane</location>
        <topology evidence="1">Multi-pass membrane protein</topology>
    </subcellularLocation>
</comment>
<dbReference type="Gene3D" id="1.20.1070.10">
    <property type="entry name" value="Rhodopsin 7-helix transmembrane proteins"/>
    <property type="match status" value="1"/>
</dbReference>
<keyword evidence="2" id="KW-1003">Cell membrane</keyword>
<evidence type="ECO:0000256" key="8">
    <source>
        <dbReference type="ARBA" id="ARBA00023170"/>
    </source>
</evidence>
<dbReference type="PRINTS" id="PR00237">
    <property type="entry name" value="GPCRRHODOPSN"/>
</dbReference>
<dbReference type="InterPro" id="IPR017452">
    <property type="entry name" value="GPCR_Rhodpsn_7TM"/>
</dbReference>
<proteinExistence type="predicted"/>
<feature type="domain" description="G-protein coupled receptors family 1 profile" evidence="12">
    <location>
        <begin position="30"/>
        <end position="344"/>
    </location>
</feature>
<evidence type="ECO:0000256" key="11">
    <source>
        <dbReference type="SAM" id="Phobius"/>
    </source>
</evidence>
<feature type="transmembrane region" description="Helical" evidence="11">
    <location>
        <begin position="188"/>
        <end position="217"/>
    </location>
</feature>
<evidence type="ECO:0000256" key="1">
    <source>
        <dbReference type="ARBA" id="ARBA00004651"/>
    </source>
</evidence>
<evidence type="ECO:0000256" key="7">
    <source>
        <dbReference type="ARBA" id="ARBA00023157"/>
    </source>
</evidence>
<dbReference type="PANTHER" id="PTHR24248:SF199">
    <property type="entry name" value="IP13425P-RELATED"/>
    <property type="match status" value="1"/>
</dbReference>
<reference evidence="13 14" key="1">
    <citation type="submission" date="2021-04" db="EMBL/GenBank/DDBJ databases">
        <authorList>
            <person name="Bliznina A."/>
        </authorList>
    </citation>
    <scope>NUCLEOTIDE SEQUENCE [LARGE SCALE GENOMIC DNA]</scope>
</reference>
<dbReference type="Proteomes" id="UP001158576">
    <property type="component" value="Chromosome PAR"/>
</dbReference>
<evidence type="ECO:0000313" key="14">
    <source>
        <dbReference type="Proteomes" id="UP001158576"/>
    </source>
</evidence>
<feature type="transmembrane region" description="Helical" evidence="11">
    <location>
        <begin position="95"/>
        <end position="116"/>
    </location>
</feature>
<dbReference type="InterPro" id="IPR000276">
    <property type="entry name" value="GPCR_Rhodpsn"/>
</dbReference>
<gene>
    <name evidence="13" type="ORF">OKIOD_LOCUS386</name>
</gene>
<dbReference type="PROSITE" id="PS50262">
    <property type="entry name" value="G_PROTEIN_RECEP_F1_2"/>
    <property type="match status" value="1"/>
</dbReference>
<name>A0ABN7RHT4_OIKDI</name>
<evidence type="ECO:0000256" key="5">
    <source>
        <dbReference type="ARBA" id="ARBA00023040"/>
    </source>
</evidence>
<accession>A0ABN7RHT4</accession>
<dbReference type="Pfam" id="PF00001">
    <property type="entry name" value="7tm_1"/>
    <property type="match status" value="1"/>
</dbReference>
<protein>
    <submittedName>
        <fullName evidence="13">Oidioi.mRNA.OKI2018_I69.PAR.g8828.t1.cds</fullName>
    </submittedName>
</protein>
<dbReference type="PANTHER" id="PTHR24248">
    <property type="entry name" value="ADRENERGIC RECEPTOR-RELATED G-PROTEIN COUPLED RECEPTOR"/>
    <property type="match status" value="1"/>
</dbReference>
<evidence type="ECO:0000256" key="2">
    <source>
        <dbReference type="ARBA" id="ARBA00022475"/>
    </source>
</evidence>
<feature type="transmembrane region" description="Helical" evidence="11">
    <location>
        <begin position="60"/>
        <end position="80"/>
    </location>
</feature>
<dbReference type="SUPFAM" id="SSF81321">
    <property type="entry name" value="Family A G protein-coupled receptor-like"/>
    <property type="match status" value="1"/>
</dbReference>
<keyword evidence="6 11" id="KW-0472">Membrane</keyword>
<keyword evidence="14" id="KW-1185">Reference proteome</keyword>
<sequence>MLIPKKGDGQEGSVVGLTIGVIVVFWIVIGNAFTIYGLLRFKPPRNSSGSERRRRITYHYLFSNAVADLLIGIIVTPLALYQEFNEWPSAVPCKFWITLDITCCTASCLSLMIISLDRWFTCKRPIPPKWYTDRRADQVIVIVWIISVTVSALTVHSVDEENQLMLRSRLFNQSDSMRWECVASFSPFYAICSATVSFIIPGIIIVVSNIGIITVSAKLNERNRKRMLSSPAGMLKRKNPRAAQQIAANDRLGPLFSISEPLCSKAPSLDVSKALSSSEKNRRERRLNRTCTLISICFVFCWLPFSILQSVRSVFPSTFDGVNIIFDITIWLGWGNSALNPAEEFYSESWRGVLYLDSPDEVEFERRKRHKWPDSTKIPDDRQCAPALAGQKARKKKIARHSIRPKQGC</sequence>
<organism evidence="13 14">
    <name type="scientific">Oikopleura dioica</name>
    <name type="common">Tunicate</name>
    <dbReference type="NCBI Taxonomy" id="34765"/>
    <lineage>
        <taxon>Eukaryota</taxon>
        <taxon>Metazoa</taxon>
        <taxon>Chordata</taxon>
        <taxon>Tunicata</taxon>
        <taxon>Appendicularia</taxon>
        <taxon>Copelata</taxon>
        <taxon>Oikopleuridae</taxon>
        <taxon>Oikopleura</taxon>
    </lineage>
</organism>
<evidence type="ECO:0000256" key="6">
    <source>
        <dbReference type="ARBA" id="ARBA00023136"/>
    </source>
</evidence>
<keyword evidence="8" id="KW-0675">Receptor</keyword>
<evidence type="ECO:0000259" key="12">
    <source>
        <dbReference type="PROSITE" id="PS50262"/>
    </source>
</evidence>
<keyword evidence="4 11" id="KW-1133">Transmembrane helix</keyword>
<evidence type="ECO:0000256" key="10">
    <source>
        <dbReference type="SAM" id="MobiDB-lite"/>
    </source>
</evidence>
<feature type="transmembrane region" description="Helical" evidence="11">
    <location>
        <begin position="290"/>
        <end position="308"/>
    </location>
</feature>
<evidence type="ECO:0000256" key="9">
    <source>
        <dbReference type="ARBA" id="ARBA00023224"/>
    </source>
</evidence>
<evidence type="ECO:0000313" key="13">
    <source>
        <dbReference type="EMBL" id="CAG5077854.1"/>
    </source>
</evidence>
<dbReference type="EMBL" id="OU015568">
    <property type="protein sequence ID" value="CAG5077854.1"/>
    <property type="molecule type" value="Genomic_DNA"/>
</dbReference>
<evidence type="ECO:0000256" key="3">
    <source>
        <dbReference type="ARBA" id="ARBA00022692"/>
    </source>
</evidence>
<feature type="region of interest" description="Disordered" evidence="10">
    <location>
        <begin position="387"/>
        <end position="409"/>
    </location>
</feature>
<feature type="transmembrane region" description="Helical" evidence="11">
    <location>
        <begin position="14"/>
        <end position="39"/>
    </location>
</feature>